<dbReference type="EMBL" id="AE016879">
    <property type="protein sequence ID" value="AAP26844.1"/>
    <property type="molecule type" value="Genomic_DNA"/>
</dbReference>
<evidence type="ECO:0000313" key="1">
    <source>
        <dbReference type="EMBL" id="AAP26844.1"/>
    </source>
</evidence>
<protein>
    <recommendedName>
        <fullName evidence="3">Sortilin N-terminal domain-containing protein</fullName>
    </recommendedName>
</protein>
<dbReference type="AlphaFoldDB" id="A0A2P0HFX0"/>
<evidence type="ECO:0008006" key="3">
    <source>
        <dbReference type="Google" id="ProtNLM"/>
    </source>
</evidence>
<dbReference type="Proteomes" id="UP000000427">
    <property type="component" value="Chromosome"/>
</dbReference>
<gene>
    <name evidence="1" type="ordered locus">BA_3027</name>
</gene>
<evidence type="ECO:0000313" key="2">
    <source>
        <dbReference type="Proteomes" id="UP000000427"/>
    </source>
</evidence>
<sequence length="47" mass="5755">MKNVFCLHFFNRRKGWACNKKEIFTTTDRGITWKKVVYKINDIYKLV</sequence>
<proteinExistence type="predicted"/>
<reference evidence="1 2" key="1">
    <citation type="journal article" date="2003" name="Nature">
        <title>The genome sequence of Bacillus anthracis Ames and comparison to closely related bacteria.</title>
        <authorList>
            <person name="Read T.D."/>
            <person name="Peterson S.N."/>
            <person name="Tourasse N."/>
            <person name="Baillie L.W."/>
            <person name="Paulsen I.T."/>
            <person name="Nelson K.E."/>
            <person name="Tettelin H."/>
            <person name="Fouts D.E."/>
            <person name="Eisen J.A."/>
            <person name="Gill S.R."/>
            <person name="Holtzapple E.K."/>
            <person name="Okstad O.A."/>
            <person name="Helgason E."/>
            <person name="Rilstone J."/>
            <person name="Wu M."/>
            <person name="Kolonay J.F."/>
            <person name="Beanan M.J."/>
            <person name="Dodson R.J."/>
            <person name="Brinkac L.M."/>
            <person name="Gwinn M."/>
            <person name="DeBoy R.T."/>
            <person name="Madpu R."/>
            <person name="Daugherty S.C."/>
            <person name="Durkin A.S."/>
            <person name="Haft D.H."/>
            <person name="Nelson W.C."/>
            <person name="Peterson J.D."/>
            <person name="Pop M."/>
            <person name="Khouri H.M."/>
            <person name="Radune D."/>
            <person name="Benton J.L."/>
            <person name="Mahamoud Y."/>
            <person name="Jiang L."/>
            <person name="Hance I.R."/>
            <person name="Weidman J.F."/>
            <person name="Berry K.J."/>
            <person name="Plaut R.D."/>
            <person name="Wolf A.M."/>
            <person name="Watkins K.L."/>
            <person name="Nierman W.C."/>
            <person name="Hazen A."/>
            <person name="Cline R."/>
            <person name="Redmond C."/>
            <person name="Thwaite J.E."/>
            <person name="White O."/>
            <person name="Salzberg S.L."/>
            <person name="Thomason B."/>
            <person name="Friedlander A.M."/>
            <person name="Koehler T.M."/>
            <person name="Hanna P.C."/>
            <person name="Kolsto A.B."/>
            <person name="Fraser C.M."/>
        </authorList>
    </citation>
    <scope>NUCLEOTIDE SEQUENCE [LARGE SCALE GENOMIC DNA]</scope>
    <source>
        <strain evidence="2">Ames / isolate Porton</strain>
    </source>
</reference>
<name>A0A2P0HFX0_BACAN</name>
<dbReference type="KEGG" id="ban:BA_3027"/>
<organism evidence="1 2">
    <name type="scientific">Bacillus anthracis</name>
    <name type="common">anthrax bacterium</name>
    <dbReference type="NCBI Taxonomy" id="1392"/>
    <lineage>
        <taxon>Bacteria</taxon>
        <taxon>Bacillati</taxon>
        <taxon>Bacillota</taxon>
        <taxon>Bacilli</taxon>
        <taxon>Bacillales</taxon>
        <taxon>Bacillaceae</taxon>
        <taxon>Bacillus</taxon>
        <taxon>Bacillus cereus group</taxon>
    </lineage>
</organism>
<accession>A0A2P0HFX0</accession>